<evidence type="ECO:0000256" key="5">
    <source>
        <dbReference type="ARBA" id="ARBA00022723"/>
    </source>
</evidence>
<dbReference type="Proteomes" id="UP000630615">
    <property type="component" value="Unassembled WGS sequence"/>
</dbReference>
<accession>A0ABQ1NUM9</accession>
<evidence type="ECO:0000256" key="7">
    <source>
        <dbReference type="ARBA" id="ARBA00022763"/>
    </source>
</evidence>
<dbReference type="EMBL" id="BMKI01000002">
    <property type="protein sequence ID" value="GGC84398.1"/>
    <property type="molecule type" value="Genomic_DNA"/>
</dbReference>
<comment type="caution">
    <text evidence="14">The sequence shown here is derived from an EMBL/GenBank/DDBJ whole genome shotgun (WGS) entry which is preliminary data.</text>
</comment>
<dbReference type="Pfam" id="PF03838">
    <property type="entry name" value="RecU"/>
    <property type="match status" value="1"/>
</dbReference>
<comment type="similarity">
    <text evidence="12">Belongs to the RecU family.</text>
</comment>
<sequence length="171" mass="19575">MKEWSQFEQTIINTNLWYQRQKLGVVAKIPTGTRAVKNYGSPMFVPSEKTGCDFIGHLKGVPVAFDCKSTANKTRFNLYSHNKPTVSPHQKKFLLDFKETGGAAFLLIQFNQLHRVFLVDIEKFMTIESHILSGGGKSIPLSSFEPFEVAEHLYYYDYLEKMESLELISND</sequence>
<dbReference type="InterPro" id="IPR011856">
    <property type="entry name" value="tRNA_endonuc-like_dom_sf"/>
</dbReference>
<reference evidence="15" key="1">
    <citation type="journal article" date="2019" name="Int. J. Syst. Evol. Microbiol.">
        <title>The Global Catalogue of Microorganisms (GCM) 10K type strain sequencing project: providing services to taxonomists for standard genome sequencing and annotation.</title>
        <authorList>
            <consortium name="The Broad Institute Genomics Platform"/>
            <consortium name="The Broad Institute Genome Sequencing Center for Infectious Disease"/>
            <person name="Wu L."/>
            <person name="Ma J."/>
        </authorList>
    </citation>
    <scope>NUCLEOTIDE SEQUENCE [LARGE SCALE GENOMIC DNA]</scope>
    <source>
        <strain evidence="15">CGMCC 1.15942</strain>
    </source>
</reference>
<keyword evidence="9" id="KW-0460">Magnesium</keyword>
<protein>
    <recommendedName>
        <fullName evidence="13">Holliday junction resolvase RecU</fullName>
    </recommendedName>
</protein>
<keyword evidence="3" id="KW-0963">Cytoplasm</keyword>
<comment type="cofactor">
    <cofactor evidence="1">
        <name>Mg(2+)</name>
        <dbReference type="ChEBI" id="CHEBI:18420"/>
    </cofactor>
</comment>
<evidence type="ECO:0000256" key="4">
    <source>
        <dbReference type="ARBA" id="ARBA00022722"/>
    </source>
</evidence>
<dbReference type="RefSeq" id="WP_088269085.1">
    <property type="nucleotide sequence ID" value="NZ_BMKI01000002.1"/>
</dbReference>
<dbReference type="Gene3D" id="3.40.1350.10">
    <property type="match status" value="1"/>
</dbReference>
<comment type="subcellular location">
    <subcellularLocation>
        <location evidence="2">Cytoplasm</location>
    </subcellularLocation>
</comment>
<evidence type="ECO:0000256" key="10">
    <source>
        <dbReference type="ARBA" id="ARBA00023172"/>
    </source>
</evidence>
<keyword evidence="7" id="KW-0227">DNA damage</keyword>
<keyword evidence="10" id="KW-0233">DNA recombination</keyword>
<gene>
    <name evidence="14" type="ORF">GCM10011573_12550</name>
</gene>
<name>A0ABQ1NUM9_9ENTE</name>
<evidence type="ECO:0000256" key="9">
    <source>
        <dbReference type="ARBA" id="ARBA00022842"/>
    </source>
</evidence>
<evidence type="ECO:0000256" key="1">
    <source>
        <dbReference type="ARBA" id="ARBA00001946"/>
    </source>
</evidence>
<evidence type="ECO:0000256" key="12">
    <source>
        <dbReference type="ARBA" id="ARBA00023447"/>
    </source>
</evidence>
<dbReference type="InterPro" id="IPR004612">
    <property type="entry name" value="Resolv_RecU"/>
</dbReference>
<keyword evidence="15" id="KW-1185">Reference proteome</keyword>
<organism evidence="14 15">
    <name type="scientific">Enterococcus wangshanyuanii</name>
    <dbReference type="NCBI Taxonomy" id="2005703"/>
    <lineage>
        <taxon>Bacteria</taxon>
        <taxon>Bacillati</taxon>
        <taxon>Bacillota</taxon>
        <taxon>Bacilli</taxon>
        <taxon>Lactobacillales</taxon>
        <taxon>Enterococcaceae</taxon>
        <taxon>Enterococcus</taxon>
    </lineage>
</organism>
<evidence type="ECO:0000313" key="15">
    <source>
        <dbReference type="Proteomes" id="UP000630615"/>
    </source>
</evidence>
<dbReference type="InterPro" id="IPR011335">
    <property type="entry name" value="Restrct_endonuc-II-like"/>
</dbReference>
<dbReference type="SUPFAM" id="SSF52980">
    <property type="entry name" value="Restriction endonuclease-like"/>
    <property type="match status" value="1"/>
</dbReference>
<evidence type="ECO:0000256" key="13">
    <source>
        <dbReference type="ARBA" id="ARBA00029523"/>
    </source>
</evidence>
<keyword evidence="11" id="KW-0234">DNA repair</keyword>
<keyword evidence="6" id="KW-0255">Endonuclease</keyword>
<evidence type="ECO:0000256" key="8">
    <source>
        <dbReference type="ARBA" id="ARBA00022801"/>
    </source>
</evidence>
<keyword evidence="8" id="KW-0378">Hydrolase</keyword>
<keyword evidence="5" id="KW-0479">Metal-binding</keyword>
<keyword evidence="4" id="KW-0540">Nuclease</keyword>
<evidence type="ECO:0000256" key="6">
    <source>
        <dbReference type="ARBA" id="ARBA00022759"/>
    </source>
</evidence>
<evidence type="ECO:0000256" key="2">
    <source>
        <dbReference type="ARBA" id="ARBA00004496"/>
    </source>
</evidence>
<evidence type="ECO:0000256" key="3">
    <source>
        <dbReference type="ARBA" id="ARBA00022490"/>
    </source>
</evidence>
<evidence type="ECO:0000313" key="14">
    <source>
        <dbReference type="EMBL" id="GGC84398.1"/>
    </source>
</evidence>
<evidence type="ECO:0000256" key="11">
    <source>
        <dbReference type="ARBA" id="ARBA00023204"/>
    </source>
</evidence>
<proteinExistence type="inferred from homology"/>